<feature type="domain" description="G protein gamma" evidence="6">
    <location>
        <begin position="35"/>
        <end position="109"/>
    </location>
</feature>
<dbReference type="Proteomes" id="UP000694005">
    <property type="component" value="Chromosome A04"/>
</dbReference>
<dbReference type="Gramene" id="A04p00070.2_BraZ1">
    <property type="protein sequence ID" value="A04p00070.2_BraZ1.CDS"/>
    <property type="gene ID" value="A04g00070.2_BraZ1"/>
</dbReference>
<dbReference type="InterPro" id="IPR015898">
    <property type="entry name" value="G-protein_gamma-like_dom"/>
</dbReference>
<evidence type="ECO:0000313" key="8">
    <source>
        <dbReference type="Proteomes" id="UP000694005"/>
    </source>
</evidence>
<evidence type="ECO:0000256" key="2">
    <source>
        <dbReference type="ARBA" id="ARBA00022475"/>
    </source>
</evidence>
<dbReference type="InterPro" id="IPR045878">
    <property type="entry name" value="GG1/2"/>
</dbReference>
<proteinExistence type="predicted"/>
<dbReference type="AlphaFoldDB" id="A0A8D9HWT7"/>
<keyword evidence="4" id="KW-0472">Membrane</keyword>
<gene>
    <name evidence="7" type="ORF">BRAPAZ1V2_A04P00070.2</name>
</gene>
<dbReference type="PANTHER" id="PTHR35129">
    <property type="entry name" value="GUANINE NUCLEOTIDE-BINDING PROTEIN SUBUNIT GAMMA 1"/>
    <property type="match status" value="1"/>
</dbReference>
<protein>
    <recommendedName>
        <fullName evidence="6">G protein gamma domain-containing protein</fullName>
    </recommendedName>
</protein>
<dbReference type="GO" id="GO:0007186">
    <property type="term" value="P:G protein-coupled receptor signaling pathway"/>
    <property type="evidence" value="ECO:0007669"/>
    <property type="project" value="InterPro"/>
</dbReference>
<dbReference type="Pfam" id="PF00631">
    <property type="entry name" value="G-gamma"/>
    <property type="match status" value="1"/>
</dbReference>
<sequence length="109" mass="12428">MAHEHHRSRVTSYRIEMEEAASVGDAHARGKHMILAELGRVEQEVRFLEKKLEELGQTDSVSTQCEELLCVIEKSPDPLLPLTKGPLNLGWDRWFEAPNGGERCRCFIL</sequence>
<reference evidence="7 8" key="1">
    <citation type="submission" date="2021-07" db="EMBL/GenBank/DDBJ databases">
        <authorList>
            <consortium name="Genoscope - CEA"/>
            <person name="William W."/>
        </authorList>
    </citation>
    <scope>NUCLEOTIDE SEQUENCE [LARGE SCALE GENOMIC DNA]</scope>
</reference>
<dbReference type="EMBL" id="LS974620">
    <property type="protein sequence ID" value="CAG7905106.1"/>
    <property type="molecule type" value="Genomic_DNA"/>
</dbReference>
<evidence type="ECO:0000256" key="3">
    <source>
        <dbReference type="ARBA" id="ARBA00023054"/>
    </source>
</evidence>
<keyword evidence="3" id="KW-0175">Coiled coil</keyword>
<evidence type="ECO:0000259" key="6">
    <source>
        <dbReference type="SMART" id="SM01224"/>
    </source>
</evidence>
<organism evidence="7 8">
    <name type="scientific">Brassica campestris</name>
    <name type="common">Field mustard</name>
    <dbReference type="NCBI Taxonomy" id="3711"/>
    <lineage>
        <taxon>Eukaryota</taxon>
        <taxon>Viridiplantae</taxon>
        <taxon>Streptophyta</taxon>
        <taxon>Embryophyta</taxon>
        <taxon>Tracheophyta</taxon>
        <taxon>Spermatophyta</taxon>
        <taxon>Magnoliopsida</taxon>
        <taxon>eudicotyledons</taxon>
        <taxon>Gunneridae</taxon>
        <taxon>Pentapetalae</taxon>
        <taxon>rosids</taxon>
        <taxon>malvids</taxon>
        <taxon>Brassicales</taxon>
        <taxon>Brassicaceae</taxon>
        <taxon>Brassiceae</taxon>
        <taxon>Brassica</taxon>
    </lineage>
</organism>
<name>A0A8D9HWT7_BRACM</name>
<accession>A0A8D9HWT7</accession>
<keyword evidence="5" id="KW-0807">Transducer</keyword>
<comment type="subcellular location">
    <subcellularLocation>
        <location evidence="1">Cell membrane</location>
    </subcellularLocation>
</comment>
<evidence type="ECO:0000256" key="5">
    <source>
        <dbReference type="ARBA" id="ARBA00023224"/>
    </source>
</evidence>
<dbReference type="GO" id="GO:0005886">
    <property type="term" value="C:plasma membrane"/>
    <property type="evidence" value="ECO:0007669"/>
    <property type="project" value="UniProtKB-SubCell"/>
</dbReference>
<keyword evidence="2" id="KW-1003">Cell membrane</keyword>
<evidence type="ECO:0000313" key="7">
    <source>
        <dbReference type="EMBL" id="CAG7905106.1"/>
    </source>
</evidence>
<evidence type="ECO:0000256" key="4">
    <source>
        <dbReference type="ARBA" id="ARBA00023136"/>
    </source>
</evidence>
<evidence type="ECO:0000256" key="1">
    <source>
        <dbReference type="ARBA" id="ARBA00004236"/>
    </source>
</evidence>
<dbReference type="SMART" id="SM01224">
    <property type="entry name" value="G_gamma"/>
    <property type="match status" value="1"/>
</dbReference>
<dbReference type="PANTHER" id="PTHR35129:SF1">
    <property type="entry name" value="GUANINE NUCLEOTIDE-BINDING PROTEIN SUBUNIT GAMMA 1"/>
    <property type="match status" value="1"/>
</dbReference>